<dbReference type="RefSeq" id="WP_135259606.1">
    <property type="nucleotide sequence ID" value="NZ_SJZF01000003.1"/>
</dbReference>
<organism evidence="14 15">
    <name type="scientific">Thermus tengchongensis</name>
    <dbReference type="NCBI Taxonomy" id="1214928"/>
    <lineage>
        <taxon>Bacteria</taxon>
        <taxon>Thermotogati</taxon>
        <taxon>Deinococcota</taxon>
        <taxon>Deinococci</taxon>
        <taxon>Thermales</taxon>
        <taxon>Thermaceae</taxon>
        <taxon>Thermus</taxon>
    </lineage>
</organism>
<dbReference type="CDD" id="cd00056">
    <property type="entry name" value="ENDO3c"/>
    <property type="match status" value="1"/>
</dbReference>
<evidence type="ECO:0000256" key="6">
    <source>
        <dbReference type="ARBA" id="ARBA00023004"/>
    </source>
</evidence>
<keyword evidence="10 12" id="KW-0456">Lyase</keyword>
<evidence type="ECO:0000259" key="13">
    <source>
        <dbReference type="SMART" id="SM00478"/>
    </source>
</evidence>
<dbReference type="PROSITE" id="PS00764">
    <property type="entry name" value="ENDONUCLEASE_III_1"/>
    <property type="match status" value="1"/>
</dbReference>
<dbReference type="AlphaFoldDB" id="A0A4Y9FGF3"/>
<comment type="function">
    <text evidence="12">DNA repair enzyme that has both DNA N-glycosylase activity and AP-lyase activity. The DNA N-glycosylase activity releases various damaged pyrimidines from DNA by cleaving the N-glycosidic bond, leaving an AP (apurinic/apyrimidinic) site. The AP-lyase activity cleaves the phosphodiester bond 3' to the AP site by a beta-elimination, leaving a 3'-terminal unsaturated sugar and a product with a terminal 5'-phosphate.</text>
</comment>
<evidence type="ECO:0000256" key="12">
    <source>
        <dbReference type="HAMAP-Rule" id="MF_00942"/>
    </source>
</evidence>
<dbReference type="SMART" id="SM00525">
    <property type="entry name" value="FES"/>
    <property type="match status" value="1"/>
</dbReference>
<dbReference type="InterPro" id="IPR003651">
    <property type="entry name" value="Endonuclease3_FeS-loop_motif"/>
</dbReference>
<keyword evidence="11 12" id="KW-0326">Glycosidase</keyword>
<keyword evidence="3 12" id="KW-0479">Metal-binding</keyword>
<dbReference type="EC" id="4.2.99.18" evidence="12"/>
<feature type="binding site" evidence="12">
    <location>
        <position position="199"/>
    </location>
    <ligand>
        <name>[4Fe-4S] cluster</name>
        <dbReference type="ChEBI" id="CHEBI:49883"/>
    </ligand>
</feature>
<gene>
    <name evidence="12 14" type="primary">nth</name>
    <name evidence="14" type="ORF">E0687_02615</name>
</gene>
<evidence type="ECO:0000256" key="2">
    <source>
        <dbReference type="ARBA" id="ARBA00022485"/>
    </source>
</evidence>
<evidence type="ECO:0000256" key="3">
    <source>
        <dbReference type="ARBA" id="ARBA00022723"/>
    </source>
</evidence>
<feature type="binding site" evidence="12">
    <location>
        <position position="209"/>
    </location>
    <ligand>
        <name>[4Fe-4S] cluster</name>
        <dbReference type="ChEBI" id="CHEBI:49883"/>
    </ligand>
</feature>
<keyword evidence="5 12" id="KW-0378">Hydrolase</keyword>
<dbReference type="GO" id="GO:0051539">
    <property type="term" value="F:4 iron, 4 sulfur cluster binding"/>
    <property type="evidence" value="ECO:0007669"/>
    <property type="project" value="UniProtKB-UniRule"/>
</dbReference>
<reference evidence="14 15" key="1">
    <citation type="submission" date="2019-03" db="EMBL/GenBank/DDBJ databases">
        <title>Thermus tengchongensis species for the arsenic transformation mechanism.</title>
        <authorList>
            <person name="Yuan G.C."/>
        </authorList>
    </citation>
    <scope>NUCLEOTIDE SEQUENCE [LARGE SCALE GENOMIC DNA]</scope>
    <source>
        <strain evidence="14 15">15W</strain>
    </source>
</reference>
<evidence type="ECO:0000256" key="7">
    <source>
        <dbReference type="ARBA" id="ARBA00023014"/>
    </source>
</evidence>
<dbReference type="InterPro" id="IPR003265">
    <property type="entry name" value="HhH-GPD_domain"/>
</dbReference>
<dbReference type="InterPro" id="IPR005759">
    <property type="entry name" value="Nth"/>
</dbReference>
<dbReference type="Pfam" id="PF10576">
    <property type="entry name" value="EndIII_4Fe-2S"/>
    <property type="match status" value="1"/>
</dbReference>
<keyword evidence="9 12" id="KW-0234">DNA repair</keyword>
<dbReference type="Gene3D" id="1.10.1670.10">
    <property type="entry name" value="Helix-hairpin-Helix base-excision DNA repair enzymes (C-terminal)"/>
    <property type="match status" value="1"/>
</dbReference>
<evidence type="ECO:0000256" key="5">
    <source>
        <dbReference type="ARBA" id="ARBA00022801"/>
    </source>
</evidence>
<dbReference type="GO" id="GO:0006285">
    <property type="term" value="P:base-excision repair, AP site formation"/>
    <property type="evidence" value="ECO:0007669"/>
    <property type="project" value="TreeGrafter"/>
</dbReference>
<evidence type="ECO:0000256" key="10">
    <source>
        <dbReference type="ARBA" id="ARBA00023239"/>
    </source>
</evidence>
<keyword evidence="14" id="KW-0540">Nuclease</keyword>
<dbReference type="PANTHER" id="PTHR10359:SF18">
    <property type="entry name" value="ENDONUCLEASE III"/>
    <property type="match status" value="1"/>
</dbReference>
<evidence type="ECO:0000256" key="4">
    <source>
        <dbReference type="ARBA" id="ARBA00022763"/>
    </source>
</evidence>
<keyword evidence="4 12" id="KW-0227">DNA damage</keyword>
<dbReference type="PROSITE" id="PS01155">
    <property type="entry name" value="ENDONUCLEASE_III_2"/>
    <property type="match status" value="1"/>
</dbReference>
<evidence type="ECO:0000313" key="15">
    <source>
        <dbReference type="Proteomes" id="UP000297668"/>
    </source>
</evidence>
<keyword evidence="8 12" id="KW-0238">DNA-binding</keyword>
<dbReference type="InterPro" id="IPR011257">
    <property type="entry name" value="DNA_glycosylase"/>
</dbReference>
<dbReference type="SMART" id="SM00478">
    <property type="entry name" value="ENDO3c"/>
    <property type="match status" value="1"/>
</dbReference>
<dbReference type="InterPro" id="IPR004036">
    <property type="entry name" value="Endonuclease-III-like_CS2"/>
</dbReference>
<keyword evidence="6 12" id="KW-0408">Iron</keyword>
<keyword evidence="14" id="KW-0255">Endonuclease</keyword>
<comment type="similarity">
    <text evidence="1 12">Belongs to the Nth/MutY family.</text>
</comment>
<feature type="binding site" evidence="12">
    <location>
        <position position="206"/>
    </location>
    <ligand>
        <name>[4Fe-4S] cluster</name>
        <dbReference type="ChEBI" id="CHEBI:49883"/>
    </ligand>
</feature>
<evidence type="ECO:0000256" key="9">
    <source>
        <dbReference type="ARBA" id="ARBA00023204"/>
    </source>
</evidence>
<dbReference type="EMBL" id="SJZF01000003">
    <property type="protein sequence ID" value="TFU27268.1"/>
    <property type="molecule type" value="Genomic_DNA"/>
</dbReference>
<dbReference type="GO" id="GO:0019104">
    <property type="term" value="F:DNA N-glycosylase activity"/>
    <property type="evidence" value="ECO:0007669"/>
    <property type="project" value="UniProtKB-UniRule"/>
</dbReference>
<dbReference type="InterPro" id="IPR023170">
    <property type="entry name" value="HhH_base_excis_C"/>
</dbReference>
<evidence type="ECO:0000256" key="8">
    <source>
        <dbReference type="ARBA" id="ARBA00023125"/>
    </source>
</evidence>
<evidence type="ECO:0000256" key="1">
    <source>
        <dbReference type="ARBA" id="ARBA00008343"/>
    </source>
</evidence>
<keyword evidence="7 12" id="KW-0411">Iron-sulfur</keyword>
<comment type="cofactor">
    <cofactor evidence="12">
        <name>[4Fe-4S] cluster</name>
        <dbReference type="ChEBI" id="CHEBI:49883"/>
    </cofactor>
    <text evidence="12">Binds 1 [4Fe-4S] cluster.</text>
</comment>
<dbReference type="FunFam" id="1.10.1670.10:FF:000001">
    <property type="entry name" value="Endonuclease III"/>
    <property type="match status" value="1"/>
</dbReference>
<evidence type="ECO:0000313" key="14">
    <source>
        <dbReference type="EMBL" id="TFU27268.1"/>
    </source>
</evidence>
<comment type="catalytic activity">
    <reaction evidence="12">
        <text>2'-deoxyribonucleotide-(2'-deoxyribose 5'-phosphate)-2'-deoxyribonucleotide-DNA = a 3'-end 2'-deoxyribonucleotide-(2,3-dehydro-2,3-deoxyribose 5'-phosphate)-DNA + a 5'-end 5'-phospho-2'-deoxyribonucleoside-DNA + H(+)</text>
        <dbReference type="Rhea" id="RHEA:66592"/>
        <dbReference type="Rhea" id="RHEA-COMP:13180"/>
        <dbReference type="Rhea" id="RHEA-COMP:16897"/>
        <dbReference type="Rhea" id="RHEA-COMP:17067"/>
        <dbReference type="ChEBI" id="CHEBI:15378"/>
        <dbReference type="ChEBI" id="CHEBI:136412"/>
        <dbReference type="ChEBI" id="CHEBI:157695"/>
        <dbReference type="ChEBI" id="CHEBI:167181"/>
        <dbReference type="EC" id="4.2.99.18"/>
    </reaction>
</comment>
<evidence type="ECO:0000256" key="11">
    <source>
        <dbReference type="ARBA" id="ARBA00023295"/>
    </source>
</evidence>
<dbReference type="GO" id="GO:0003677">
    <property type="term" value="F:DNA binding"/>
    <property type="evidence" value="ECO:0007669"/>
    <property type="project" value="UniProtKB-UniRule"/>
</dbReference>
<feature type="binding site" evidence="12">
    <location>
        <position position="215"/>
    </location>
    <ligand>
        <name>[4Fe-4S] cluster</name>
        <dbReference type="ChEBI" id="CHEBI:49883"/>
    </ligand>
</feature>
<protein>
    <recommendedName>
        <fullName evidence="12">Endonuclease III</fullName>
        <ecNumber evidence="12">4.2.99.18</ecNumber>
    </recommendedName>
    <alternativeName>
        <fullName evidence="12">DNA-(apurinic or apyrimidinic site) lyase</fullName>
    </alternativeName>
</protein>
<keyword evidence="2 12" id="KW-0004">4Fe-4S</keyword>
<feature type="domain" description="HhH-GPD" evidence="13">
    <location>
        <begin position="50"/>
        <end position="197"/>
    </location>
</feature>
<name>A0A4Y9FGF3_9DEIN</name>
<accession>A0A4Y9FGF3</accession>
<dbReference type="PANTHER" id="PTHR10359">
    <property type="entry name" value="A/G-SPECIFIC ADENINE GLYCOSYLASE/ENDONUCLEASE III"/>
    <property type="match status" value="1"/>
</dbReference>
<comment type="caution">
    <text evidence="14">The sequence shown here is derived from an EMBL/GenBank/DDBJ whole genome shotgun (WGS) entry which is preliminary data.</text>
</comment>
<dbReference type="HAMAP" id="MF_00942">
    <property type="entry name" value="Nth"/>
    <property type="match status" value="1"/>
</dbReference>
<sequence length="221" mass="23971">MEGVGCPKEGQKAKKRRALAILEALKAAYPGAKTELKHNSPFQLLVATVLSAQATDKSVNEATPALFARFPDAKALAEAHPEEVEPYIRRIGLYRTKARNLVALAKRLVEAHGGEVPRDKRALMALPGVGWKTATVVLGAAFGVPGIAVDTHVARLAQRLCLSEAKSPEKIGADLERLFPKEDWVFAHHALVLHGRYVCTARKPRCPACPLAPHCPSRREG</sequence>
<dbReference type="FunFam" id="1.10.340.30:FF:000001">
    <property type="entry name" value="Endonuclease III"/>
    <property type="match status" value="1"/>
</dbReference>
<dbReference type="InterPro" id="IPR004035">
    <property type="entry name" value="Endouclease-III_FeS-bd_BS"/>
</dbReference>
<dbReference type="Proteomes" id="UP000297668">
    <property type="component" value="Unassembled WGS sequence"/>
</dbReference>
<dbReference type="Gene3D" id="1.10.340.30">
    <property type="entry name" value="Hypothetical protein, domain 2"/>
    <property type="match status" value="1"/>
</dbReference>
<dbReference type="NCBIfam" id="TIGR01083">
    <property type="entry name" value="nth"/>
    <property type="match status" value="1"/>
</dbReference>
<proteinExistence type="inferred from homology"/>
<dbReference type="SUPFAM" id="SSF48150">
    <property type="entry name" value="DNA-glycosylase"/>
    <property type="match status" value="1"/>
</dbReference>
<dbReference type="GO" id="GO:0140078">
    <property type="term" value="F:class I DNA-(apurinic or apyrimidinic site) endonuclease activity"/>
    <property type="evidence" value="ECO:0007669"/>
    <property type="project" value="UniProtKB-EC"/>
</dbReference>
<dbReference type="PIRSF" id="PIRSF001435">
    <property type="entry name" value="Nth"/>
    <property type="match status" value="1"/>
</dbReference>
<dbReference type="Pfam" id="PF00730">
    <property type="entry name" value="HhH-GPD"/>
    <property type="match status" value="1"/>
</dbReference>
<dbReference type="GO" id="GO:0046872">
    <property type="term" value="F:metal ion binding"/>
    <property type="evidence" value="ECO:0007669"/>
    <property type="project" value="UniProtKB-KW"/>
</dbReference>